<sequence>MSANSMNDFTLYDLGLAGVMQYIAKNHDSRIEIDEAKIPVTLSQYDKNDPNHEAQIKNYFLSLGLMIHEVKFSRPDDLLNENMPLIILTSDMQWMVCVGCQEGGLQLVKRNNELGVVACARENIQTISAFLIQPLSGMTESIKISSILKSGLQNNKVFYSKYFFTSLFMALFALTIPVFSNIYYDKLVPGSSTASLFGVVGIVLVFIVFEFLLRSSKDIYQSIVSRQEDVNIDVSFVEALIYNTTKSSSMSSVFVLWTEFQKIKPVLLNSVFQRVSDIPVFIIFCVIIYINLGALVLVPVMMMVVSLLLAWGYFKYTEVLMDKMKESQSNRNVFITELLYSLRTIHTLNNKNLMLDWVNSSNNQSWLSLKLRKAGVYYQSALSAMSNLNQILLMVFAFFLVIKGEITTGAIVSSVIVSGRMSGIISGLSSTLSTIFTTNKTITDLMKMFMPAGQEHEQKLLQSIVNVRGDISLRALSYQYDPQLPKALDTLTLDIPHGQRVAIIGECGSGKSSLVSLLSGYCPPTEGSIMYDGYNTRHLAQNFFSRFISMVTNNDTLFTGSIESNFALKDCDNRKKVIEALNLANCTFVLQHPMGLRYPVMFMARNLSSGQNQQLLLARSLSSDAQIYLWDEPTSNMDEMTEQRIFDHLDHFISGKTLIMVTHRRYLLKYFDRVLVMKGGKIIRDCTPDKLLGPAKVDQTKQPVRITVASANEKQAR</sequence>
<dbReference type="PROSITE" id="PS50893">
    <property type="entry name" value="ABC_TRANSPORTER_2"/>
    <property type="match status" value="1"/>
</dbReference>
<dbReference type="PANTHER" id="PTHR43394">
    <property type="entry name" value="ATP-DEPENDENT PERMEASE MDL1, MITOCHONDRIAL"/>
    <property type="match status" value="1"/>
</dbReference>
<dbReference type="GO" id="GO:0015421">
    <property type="term" value="F:ABC-type oligopeptide transporter activity"/>
    <property type="evidence" value="ECO:0007669"/>
    <property type="project" value="TreeGrafter"/>
</dbReference>
<dbReference type="GO" id="GO:0016887">
    <property type="term" value="F:ATP hydrolysis activity"/>
    <property type="evidence" value="ECO:0007669"/>
    <property type="project" value="InterPro"/>
</dbReference>
<dbReference type="Gene3D" id="1.20.1560.10">
    <property type="entry name" value="ABC transporter type 1, transmembrane domain"/>
    <property type="match status" value="1"/>
</dbReference>
<evidence type="ECO:0000259" key="8">
    <source>
        <dbReference type="PROSITE" id="PS50893"/>
    </source>
</evidence>
<dbReference type="Proteomes" id="UP000834503">
    <property type="component" value="Unassembled WGS sequence"/>
</dbReference>
<evidence type="ECO:0000256" key="6">
    <source>
        <dbReference type="ARBA" id="ARBA00023136"/>
    </source>
</evidence>
<evidence type="ECO:0000256" key="3">
    <source>
        <dbReference type="ARBA" id="ARBA00022741"/>
    </source>
</evidence>
<dbReference type="InterPro" id="IPR011527">
    <property type="entry name" value="ABC1_TM_dom"/>
</dbReference>
<reference evidence="10" key="1">
    <citation type="submission" date="2020-05" db="EMBL/GenBank/DDBJ databases">
        <authorList>
            <person name="Delgado-Blas J."/>
        </authorList>
    </citation>
    <scope>NUCLEOTIDE SEQUENCE</scope>
    <source>
        <strain evidence="10">BB1459</strain>
        <strain evidence="11">BB1480</strain>
    </source>
</reference>
<dbReference type="EMBL" id="CAIIUA010000001">
    <property type="protein sequence ID" value="CAC9183151.1"/>
    <property type="molecule type" value="Genomic_DNA"/>
</dbReference>
<dbReference type="RefSeq" id="WP_069324492.1">
    <property type="nucleotide sequence ID" value="NZ_CAHPQT010000006.1"/>
</dbReference>
<evidence type="ECO:0000256" key="2">
    <source>
        <dbReference type="ARBA" id="ARBA00022692"/>
    </source>
</evidence>
<dbReference type="SMART" id="SM00382">
    <property type="entry name" value="AAA"/>
    <property type="match status" value="1"/>
</dbReference>
<protein>
    <submittedName>
        <fullName evidence="10">RTX-I toxin determinant B</fullName>
    </submittedName>
</protein>
<dbReference type="InterPro" id="IPR003593">
    <property type="entry name" value="AAA+_ATPase"/>
</dbReference>
<dbReference type="Proteomes" id="UP000837205">
    <property type="component" value="Unassembled WGS sequence"/>
</dbReference>
<evidence type="ECO:0000259" key="9">
    <source>
        <dbReference type="PROSITE" id="PS50929"/>
    </source>
</evidence>
<keyword evidence="2 7" id="KW-0812">Transmembrane</keyword>
<dbReference type="EMBL" id="CAHPQX010000006">
    <property type="protein sequence ID" value="CAB5534823.1"/>
    <property type="molecule type" value="Genomic_DNA"/>
</dbReference>
<dbReference type="GO" id="GO:0005886">
    <property type="term" value="C:plasma membrane"/>
    <property type="evidence" value="ECO:0007669"/>
    <property type="project" value="UniProtKB-SubCell"/>
</dbReference>
<evidence type="ECO:0000256" key="7">
    <source>
        <dbReference type="SAM" id="Phobius"/>
    </source>
</evidence>
<feature type="transmembrane region" description="Helical" evidence="7">
    <location>
        <begin position="196"/>
        <end position="213"/>
    </location>
</feature>
<evidence type="ECO:0000313" key="11">
    <source>
        <dbReference type="EMBL" id="CAC9183151.1"/>
    </source>
</evidence>
<feature type="domain" description="ABC transmembrane type-1" evidence="9">
    <location>
        <begin position="163"/>
        <end position="435"/>
    </location>
</feature>
<feature type="transmembrane region" description="Helical" evidence="7">
    <location>
        <begin position="376"/>
        <end position="402"/>
    </location>
</feature>
<name>A0A9N8GS01_9ENTR</name>
<dbReference type="SUPFAM" id="SSF90123">
    <property type="entry name" value="ABC transporter transmembrane region"/>
    <property type="match status" value="1"/>
</dbReference>
<evidence type="ECO:0000256" key="5">
    <source>
        <dbReference type="ARBA" id="ARBA00022989"/>
    </source>
</evidence>
<keyword evidence="5 7" id="KW-1133">Transmembrane helix</keyword>
<dbReference type="AlphaFoldDB" id="A0A9N8GS01"/>
<dbReference type="PROSITE" id="PS50929">
    <property type="entry name" value="ABC_TM1F"/>
    <property type="match status" value="1"/>
</dbReference>
<dbReference type="GO" id="GO:0005524">
    <property type="term" value="F:ATP binding"/>
    <property type="evidence" value="ECO:0007669"/>
    <property type="project" value="UniProtKB-KW"/>
</dbReference>
<feature type="transmembrane region" description="Helical" evidence="7">
    <location>
        <begin position="162"/>
        <end position="184"/>
    </location>
</feature>
<keyword evidence="6 7" id="KW-0472">Membrane</keyword>
<dbReference type="InterPro" id="IPR039421">
    <property type="entry name" value="Type_1_exporter"/>
</dbReference>
<evidence type="ECO:0000256" key="4">
    <source>
        <dbReference type="ARBA" id="ARBA00022840"/>
    </source>
</evidence>
<proteinExistence type="predicted"/>
<dbReference type="InterPro" id="IPR003439">
    <property type="entry name" value="ABC_transporter-like_ATP-bd"/>
</dbReference>
<comment type="caution">
    <text evidence="10">The sequence shown here is derived from an EMBL/GenBank/DDBJ whole genome shotgun (WGS) entry which is preliminary data.</text>
</comment>
<evidence type="ECO:0000313" key="12">
    <source>
        <dbReference type="Proteomes" id="UP000834503"/>
    </source>
</evidence>
<evidence type="ECO:0000313" key="10">
    <source>
        <dbReference type="EMBL" id="CAB5534823.1"/>
    </source>
</evidence>
<dbReference type="SUPFAM" id="SSF52540">
    <property type="entry name" value="P-loop containing nucleoside triphosphate hydrolases"/>
    <property type="match status" value="1"/>
</dbReference>
<dbReference type="Pfam" id="PF00005">
    <property type="entry name" value="ABC_tran"/>
    <property type="match status" value="1"/>
</dbReference>
<keyword evidence="4" id="KW-0067">ATP-binding</keyword>
<keyword evidence="13" id="KW-1185">Reference proteome</keyword>
<dbReference type="InterPro" id="IPR036640">
    <property type="entry name" value="ABC1_TM_sf"/>
</dbReference>
<dbReference type="InterPro" id="IPR027417">
    <property type="entry name" value="P-loop_NTPase"/>
</dbReference>
<comment type="subcellular location">
    <subcellularLocation>
        <location evidence="1">Cell membrane</location>
        <topology evidence="1">Multi-pass membrane protein</topology>
    </subcellularLocation>
</comment>
<evidence type="ECO:0000256" key="1">
    <source>
        <dbReference type="ARBA" id="ARBA00004651"/>
    </source>
</evidence>
<accession>A0A9N8GS01</accession>
<keyword evidence="3" id="KW-0547">Nucleotide-binding</keyword>
<dbReference type="Pfam" id="PF00664">
    <property type="entry name" value="ABC_membrane"/>
    <property type="match status" value="1"/>
</dbReference>
<dbReference type="Gene3D" id="3.40.50.300">
    <property type="entry name" value="P-loop containing nucleotide triphosphate hydrolases"/>
    <property type="match status" value="1"/>
</dbReference>
<dbReference type="PANTHER" id="PTHR43394:SF1">
    <property type="entry name" value="ATP-BINDING CASSETTE SUB-FAMILY B MEMBER 10, MITOCHONDRIAL"/>
    <property type="match status" value="1"/>
</dbReference>
<feature type="domain" description="ABC transporter" evidence="8">
    <location>
        <begin position="471"/>
        <end position="704"/>
    </location>
</feature>
<organism evidence="10 12">
    <name type="scientific">Citrobacter werkmanii</name>
    <dbReference type="NCBI Taxonomy" id="67827"/>
    <lineage>
        <taxon>Bacteria</taxon>
        <taxon>Pseudomonadati</taxon>
        <taxon>Pseudomonadota</taxon>
        <taxon>Gammaproteobacteria</taxon>
        <taxon>Enterobacterales</taxon>
        <taxon>Enterobacteriaceae</taxon>
        <taxon>Citrobacter</taxon>
        <taxon>Citrobacter freundii complex</taxon>
    </lineage>
</organism>
<gene>
    <name evidence="10" type="primary">apxIB_1</name>
    <name evidence="11" type="synonym">apxIB_2</name>
    <name evidence="10" type="ORF">GHA_01570</name>
    <name evidence="11" type="ORF">TML_01374</name>
</gene>
<evidence type="ECO:0000313" key="13">
    <source>
        <dbReference type="Proteomes" id="UP000837205"/>
    </source>
</evidence>
<feature type="transmembrane region" description="Helical" evidence="7">
    <location>
        <begin position="296"/>
        <end position="314"/>
    </location>
</feature>